<sequence>MEASPNNHTIMQNIDDLQDFSTLKQILEADDGLKNLLTGNFNGHNFLDGGPRLKLKQIRLFLCSDYDGSQKFHSIMANQNTLTAIRDAILEDDTAVEYLDHSCRIVTQKFSNFYVQFKNEREVFWSDVLPDIQQHCMQYGADILIFDPYQGLNDAQCATALSQPFYFHQCLKQIQKCRNESEGIFFLTSFFVYGQSASQGMCFLGKNQGSSTAPIYVSEETYEKLNQSAVEQEYGKLDIDL</sequence>
<dbReference type="WBParaSite" id="nRc.2.0.1.t15919-RA">
    <property type="protein sequence ID" value="nRc.2.0.1.t15919-RA"/>
    <property type="gene ID" value="nRc.2.0.1.g15919"/>
</dbReference>
<evidence type="ECO:0000313" key="1">
    <source>
        <dbReference type="Proteomes" id="UP000887565"/>
    </source>
</evidence>
<reference evidence="2" key="1">
    <citation type="submission" date="2022-11" db="UniProtKB">
        <authorList>
            <consortium name="WormBaseParasite"/>
        </authorList>
    </citation>
    <scope>IDENTIFICATION</scope>
</reference>
<evidence type="ECO:0000313" key="2">
    <source>
        <dbReference type="WBParaSite" id="nRc.2.0.1.t15919-RA"/>
    </source>
</evidence>
<protein>
    <submittedName>
        <fullName evidence="2">Uncharacterized protein</fullName>
    </submittedName>
</protein>
<accession>A0A915IR95</accession>
<keyword evidence="1" id="KW-1185">Reference proteome</keyword>
<name>A0A915IR95_ROMCU</name>
<proteinExistence type="predicted"/>
<dbReference type="Proteomes" id="UP000887565">
    <property type="component" value="Unplaced"/>
</dbReference>
<dbReference type="AlphaFoldDB" id="A0A915IR95"/>
<organism evidence="1 2">
    <name type="scientific">Romanomermis culicivorax</name>
    <name type="common">Nematode worm</name>
    <dbReference type="NCBI Taxonomy" id="13658"/>
    <lineage>
        <taxon>Eukaryota</taxon>
        <taxon>Metazoa</taxon>
        <taxon>Ecdysozoa</taxon>
        <taxon>Nematoda</taxon>
        <taxon>Enoplea</taxon>
        <taxon>Dorylaimia</taxon>
        <taxon>Mermithida</taxon>
        <taxon>Mermithoidea</taxon>
        <taxon>Mermithidae</taxon>
        <taxon>Romanomermis</taxon>
    </lineage>
</organism>